<dbReference type="Pfam" id="PF00400">
    <property type="entry name" value="WD40"/>
    <property type="match status" value="1"/>
</dbReference>
<dbReference type="HOGENOM" id="CLU_335212_0_0_11"/>
<dbReference type="InterPro" id="IPR050505">
    <property type="entry name" value="WDR55/POC1"/>
</dbReference>
<keyword evidence="1 3" id="KW-0853">WD repeat</keyword>
<feature type="repeat" description="WD" evidence="3">
    <location>
        <begin position="194"/>
        <end position="216"/>
    </location>
</feature>
<gene>
    <name evidence="5" type="ordered locus">SCAB_40271</name>
</gene>
<dbReference type="InterPro" id="IPR011047">
    <property type="entry name" value="Quinoprotein_ADH-like_sf"/>
</dbReference>
<accession>C9Z290</accession>
<evidence type="ECO:0000256" key="4">
    <source>
        <dbReference type="SAM" id="MobiDB-lite"/>
    </source>
</evidence>
<evidence type="ECO:0000256" key="3">
    <source>
        <dbReference type="PROSITE-ProRule" id="PRU00221"/>
    </source>
</evidence>
<dbReference type="PANTHER" id="PTHR44019">
    <property type="entry name" value="WD REPEAT-CONTAINING PROTEIN 55"/>
    <property type="match status" value="1"/>
</dbReference>
<dbReference type="PROSITE" id="PS00678">
    <property type="entry name" value="WD_REPEATS_1"/>
    <property type="match status" value="2"/>
</dbReference>
<evidence type="ECO:0000313" key="5">
    <source>
        <dbReference type="EMBL" id="CBG71104.1"/>
    </source>
</evidence>
<dbReference type="eggNOG" id="COG2319">
    <property type="taxonomic scope" value="Bacteria"/>
</dbReference>
<dbReference type="SUPFAM" id="SSF63829">
    <property type="entry name" value="Calcium-dependent phosphotriesterase"/>
    <property type="match status" value="1"/>
</dbReference>
<proteinExistence type="predicted"/>
<dbReference type="Proteomes" id="UP000001444">
    <property type="component" value="Chromosome"/>
</dbReference>
<protein>
    <submittedName>
        <fullName evidence="5">Uncharacterized protein</fullName>
    </submittedName>
</protein>
<sequence length="851" mass="87683">MELGERPDGDNDDVVAPADLAHDARFLASADPDRLARVLHRVDRSRSPLLRAYWRALDRLRAAAPDDRAAVLQAMALCEEPEAFDGPGGPAAHPGLGLAEEAGWDPLWAGGGGRTVFHRRLPGHADDPTRDDTRLNVLAFGTVEGRPVLASGGRDGGIRLWDARTGEPFTTLAPPLRAACTLLEFGTVDGRPVLAAGTRDGLVRIWDLRTAEPSAVFSVPAGHARAAAFATLDDGRRALAVAHGFEADDGSGRPGGRYAEDAGGVDLWDPLTGDPLAALCAGDEVMSGVAVLTVAGRTAVAAVCGGDTVRVWDATTGEPVARWSGEPLRDRVPPLTGLLAAVAHQGREVLAVVAEEATGWDNREWRQTLFLWDPSKGSAGGRVERFDVRESESVLAFGRLEGGHGGDGAGGGDAGGGGAGDRSDSETVVATVAPRSDGAWSDDVEVRVSTLAGRSVAALSAHLGHVLTGAFGTVDGTTVLATTRTGGFDRTPEDGHGIVLLDVPARSPDVGGFRAGGLALGTDGRTPLLLVGGPYEVRLTDPLTGRTTARTSLPLCDDHRHGGSRGVAVAPATVDGSPLIAVAGIGHGVVLCDPTTGSAVRRLRRHPACWSRFVAYGDTGRRVLLPGRPAAEARRVDLLAEADTSGPVTVWDAATGDVLATLESFGRLTALTFGTVAGRTVLATVHGEALRLWDPVKGKQLTQLPCGAAGSALGTVAGRDVHVSAAGRRIRVRDLATGGLVTPADNPGAAVTCLSLATVGGRPLLATGDTSGTVRVWDAVTGDHLTVVATFARVVHDVLLAAIGDEAYVFAQSRAGRVTAARLRRPSGAAARGGAPEGPRDGPGAAGRGRF</sequence>
<dbReference type="PROSITE" id="PS50082">
    <property type="entry name" value="WD_REPEATS_2"/>
    <property type="match status" value="2"/>
</dbReference>
<dbReference type="SUPFAM" id="SSF50998">
    <property type="entry name" value="Quinoprotein alcohol dehydrogenase-like"/>
    <property type="match status" value="1"/>
</dbReference>
<feature type="region of interest" description="Disordered" evidence="4">
    <location>
        <begin position="399"/>
        <end position="426"/>
    </location>
</feature>
<dbReference type="RefSeq" id="WP_013001724.1">
    <property type="nucleotide sequence ID" value="NC_013929.1"/>
</dbReference>
<evidence type="ECO:0000256" key="1">
    <source>
        <dbReference type="ARBA" id="ARBA00022574"/>
    </source>
</evidence>
<reference evidence="5 6" key="1">
    <citation type="journal article" date="2010" name="Mol. Plant Microbe Interact.">
        <title>Streptomyces scabies 87-22 contains a coronafacic acid-like biosynthetic cluster that contributes to plant-microbe interactions.</title>
        <authorList>
            <person name="Bignell D.R."/>
            <person name="Seipke R.F."/>
            <person name="Huguet-Tapia J.C."/>
            <person name="Chambers A.H."/>
            <person name="Parry R.J."/>
            <person name="Loria R."/>
        </authorList>
    </citation>
    <scope>NUCLEOTIDE SEQUENCE [LARGE SCALE GENOMIC DNA]</scope>
    <source>
        <strain evidence="5 6">87.22</strain>
    </source>
</reference>
<dbReference type="Gene3D" id="2.130.10.10">
    <property type="entry name" value="YVTN repeat-like/Quinoprotein amine dehydrogenase"/>
    <property type="match status" value="3"/>
</dbReference>
<dbReference type="InterPro" id="IPR019775">
    <property type="entry name" value="WD40_repeat_CS"/>
</dbReference>
<feature type="compositionally biased region" description="Gly residues" evidence="4">
    <location>
        <begin position="403"/>
        <end position="420"/>
    </location>
</feature>
<evidence type="ECO:0000313" key="6">
    <source>
        <dbReference type="Proteomes" id="UP000001444"/>
    </source>
</evidence>
<dbReference type="AlphaFoldDB" id="C9Z290"/>
<dbReference type="EMBL" id="FN554889">
    <property type="protein sequence ID" value="CBG71104.1"/>
    <property type="molecule type" value="Genomic_DNA"/>
</dbReference>
<dbReference type="InterPro" id="IPR001680">
    <property type="entry name" value="WD40_rpt"/>
</dbReference>
<organism evidence="5 6">
    <name type="scientific">Streptomyces scabiei (strain 87.22)</name>
    <dbReference type="NCBI Taxonomy" id="680198"/>
    <lineage>
        <taxon>Bacteria</taxon>
        <taxon>Bacillati</taxon>
        <taxon>Actinomycetota</taxon>
        <taxon>Actinomycetes</taxon>
        <taxon>Kitasatosporales</taxon>
        <taxon>Streptomycetaceae</taxon>
        <taxon>Streptomyces</taxon>
    </lineage>
</organism>
<dbReference type="KEGG" id="scb:SCAB_40271"/>
<keyword evidence="2" id="KW-0677">Repeat</keyword>
<feature type="region of interest" description="Disordered" evidence="4">
    <location>
        <begin position="823"/>
        <end position="851"/>
    </location>
</feature>
<evidence type="ECO:0000256" key="2">
    <source>
        <dbReference type="ARBA" id="ARBA00022737"/>
    </source>
</evidence>
<feature type="repeat" description="WD" evidence="3">
    <location>
        <begin position="149"/>
        <end position="171"/>
    </location>
</feature>
<dbReference type="GeneID" id="24311444"/>
<dbReference type="PANTHER" id="PTHR44019:SF8">
    <property type="entry name" value="POC1 CENTRIOLAR PROTEIN HOMOLOG"/>
    <property type="match status" value="1"/>
</dbReference>
<keyword evidence="6" id="KW-1185">Reference proteome</keyword>
<dbReference type="SMART" id="SM00320">
    <property type="entry name" value="WD40"/>
    <property type="match status" value="5"/>
</dbReference>
<dbReference type="STRING" id="680198.SCAB_40271"/>
<name>C9Z290_STRSW</name>
<dbReference type="InterPro" id="IPR015943">
    <property type="entry name" value="WD40/YVTN_repeat-like_dom_sf"/>
</dbReference>